<sequence length="51" mass="5478">MAQLLIISLKNVNGLLQLQLGHSTSSVKLSLYDCAFLNDDANGRSCLSLAK</sequence>
<reference evidence="2" key="1">
    <citation type="submission" date="2014-09" db="EMBL/GenBank/DDBJ databases">
        <authorList>
            <person name="Sharma Rahul"/>
            <person name="Thines Marco"/>
        </authorList>
    </citation>
    <scope>NUCLEOTIDE SEQUENCE [LARGE SCALE GENOMIC DNA]</scope>
</reference>
<accession>A0A0P1B465</accession>
<dbReference type="GeneID" id="36401920"/>
<evidence type="ECO:0000313" key="1">
    <source>
        <dbReference type="EMBL" id="CEG49079.1"/>
    </source>
</evidence>
<protein>
    <submittedName>
        <fullName evidence="1">Uncharacterized protein</fullName>
    </submittedName>
</protein>
<dbReference type="RefSeq" id="XP_024585448.1">
    <property type="nucleotide sequence ID" value="XM_024720229.1"/>
</dbReference>
<name>A0A0P1B465_PLAHL</name>
<keyword evidence="2" id="KW-1185">Reference proteome</keyword>
<dbReference type="AlphaFoldDB" id="A0A0P1B465"/>
<dbReference type="EMBL" id="CCYD01003042">
    <property type="protein sequence ID" value="CEG49079.1"/>
    <property type="molecule type" value="Genomic_DNA"/>
</dbReference>
<organism evidence="1 2">
    <name type="scientific">Plasmopara halstedii</name>
    <name type="common">Downy mildew of sunflower</name>
    <dbReference type="NCBI Taxonomy" id="4781"/>
    <lineage>
        <taxon>Eukaryota</taxon>
        <taxon>Sar</taxon>
        <taxon>Stramenopiles</taxon>
        <taxon>Oomycota</taxon>
        <taxon>Peronosporomycetes</taxon>
        <taxon>Peronosporales</taxon>
        <taxon>Peronosporaceae</taxon>
        <taxon>Plasmopara</taxon>
    </lineage>
</organism>
<proteinExistence type="predicted"/>
<dbReference type="Proteomes" id="UP000054928">
    <property type="component" value="Unassembled WGS sequence"/>
</dbReference>
<evidence type="ECO:0000313" key="2">
    <source>
        <dbReference type="Proteomes" id="UP000054928"/>
    </source>
</evidence>